<dbReference type="Proteomes" id="UP000027309">
    <property type="component" value="Unassembled WGS sequence"/>
</dbReference>
<gene>
    <name evidence="1" type="ORF">J572_3551</name>
</gene>
<evidence type="ECO:0000313" key="2">
    <source>
        <dbReference type="Proteomes" id="UP000027309"/>
    </source>
</evidence>
<sequence>MAINKLYLACEKDKDIWTEFLLKINNTGKYSSKFYYKGTPLLDGNEELDKKMNDLRP</sequence>
<proteinExistence type="predicted"/>
<comment type="caution">
    <text evidence="1">The sequence shown here is derived from an EMBL/GenBank/DDBJ whole genome shotgun (WGS) entry which is preliminary data.</text>
</comment>
<reference evidence="1 2" key="1">
    <citation type="submission" date="2014-04" db="EMBL/GenBank/DDBJ databases">
        <title>Comparative genomics and transcriptomics to identify genetic mechanisms underlying the emergence of carbapenem resistant Acinetobacter baumannii (CRAb).</title>
        <authorList>
            <person name="Harris A.D."/>
            <person name="Johnson K.J."/>
            <person name="George J."/>
            <person name="Nadendla S."/>
            <person name="Daugherty S.C."/>
            <person name="Parankush S."/>
            <person name="Sadzewicz L."/>
            <person name="Tallon L."/>
            <person name="Sengamalay N."/>
            <person name="Hazen T.H."/>
            <person name="Rasko D.A."/>
        </authorList>
    </citation>
    <scope>NUCLEOTIDE SEQUENCE [LARGE SCALE GENOMIC DNA]</scope>
    <source>
        <strain evidence="1 2">1499986</strain>
    </source>
</reference>
<dbReference type="EMBL" id="JMOA01000066">
    <property type="protein sequence ID" value="KCX99739.1"/>
    <property type="molecule type" value="Genomic_DNA"/>
</dbReference>
<accession>A0A836YL46</accession>
<dbReference type="RefSeq" id="WP_227503218.1">
    <property type="nucleotide sequence ID" value="NZ_JMOA01000066.1"/>
</dbReference>
<name>A0A836YL46_ACIBA</name>
<protein>
    <submittedName>
        <fullName evidence="1">Uncharacterized protein</fullName>
    </submittedName>
</protein>
<evidence type="ECO:0000313" key="1">
    <source>
        <dbReference type="EMBL" id="KCX99739.1"/>
    </source>
</evidence>
<organism evidence="1 2">
    <name type="scientific">Acinetobacter baumannii 1499986</name>
    <dbReference type="NCBI Taxonomy" id="1310673"/>
    <lineage>
        <taxon>Bacteria</taxon>
        <taxon>Pseudomonadati</taxon>
        <taxon>Pseudomonadota</taxon>
        <taxon>Gammaproteobacteria</taxon>
        <taxon>Moraxellales</taxon>
        <taxon>Moraxellaceae</taxon>
        <taxon>Acinetobacter</taxon>
        <taxon>Acinetobacter calcoaceticus/baumannii complex</taxon>
    </lineage>
</organism>
<dbReference type="AlphaFoldDB" id="A0A836YL46"/>